<dbReference type="GO" id="GO:0006508">
    <property type="term" value="P:proteolysis"/>
    <property type="evidence" value="ECO:0007669"/>
    <property type="project" value="UniProtKB-KW"/>
</dbReference>
<dbReference type="PANTHER" id="PTHR47466:SF1">
    <property type="entry name" value="METALLOPROTEASE MEP1 (AFU_ORTHOLOGUE AFUA_1G07730)-RELATED"/>
    <property type="match status" value="1"/>
</dbReference>
<dbReference type="CDD" id="cd04275">
    <property type="entry name" value="ZnMc_pappalysin_like"/>
    <property type="match status" value="1"/>
</dbReference>
<dbReference type="Gene3D" id="3.40.390.10">
    <property type="entry name" value="Collagenase (Catalytic Domain)"/>
    <property type="match status" value="1"/>
</dbReference>
<organism evidence="12 13">
    <name type="scientific">Janthinobacterium lividum</name>
    <dbReference type="NCBI Taxonomy" id="29581"/>
    <lineage>
        <taxon>Bacteria</taxon>
        <taxon>Pseudomonadati</taxon>
        <taxon>Pseudomonadota</taxon>
        <taxon>Betaproteobacteria</taxon>
        <taxon>Burkholderiales</taxon>
        <taxon>Oxalobacteraceae</taxon>
        <taxon>Janthinobacterium</taxon>
    </lineage>
</organism>
<proteinExistence type="inferred from homology"/>
<feature type="domain" description="PLL-like beta propeller" evidence="11">
    <location>
        <begin position="428"/>
        <end position="658"/>
    </location>
</feature>
<evidence type="ECO:0000256" key="5">
    <source>
        <dbReference type="ARBA" id="ARBA00022801"/>
    </source>
</evidence>
<keyword evidence="8" id="KW-1015">Disulfide bond</keyword>
<dbReference type="GO" id="GO:0008237">
    <property type="term" value="F:metallopeptidase activity"/>
    <property type="evidence" value="ECO:0007669"/>
    <property type="project" value="UniProtKB-KW"/>
</dbReference>
<reference evidence="12 13" key="1">
    <citation type="submission" date="2021-03" db="EMBL/GenBank/DDBJ databases">
        <title>Draft genome sequence of Janthinobacterium sp. strain PLB02 isolated from infected primmorphs (Lubomirskia baicalensis).</title>
        <authorList>
            <person name="Chernogor L.I."/>
            <person name="Belikov S.I."/>
            <person name="Petrushin I.S."/>
        </authorList>
    </citation>
    <scope>NUCLEOTIDE SEQUENCE [LARGE SCALE GENOMIC DNA]</scope>
    <source>
        <strain evidence="12 13">PLB02</strain>
    </source>
</reference>
<dbReference type="EMBL" id="CP071520">
    <property type="protein sequence ID" value="QSX96040.1"/>
    <property type="molecule type" value="Genomic_DNA"/>
</dbReference>
<dbReference type="SUPFAM" id="SSF89372">
    <property type="entry name" value="Fucose-specific lectin"/>
    <property type="match status" value="2"/>
</dbReference>
<dbReference type="RefSeq" id="WP_208672436.1">
    <property type="nucleotide sequence ID" value="NZ_CP071520.1"/>
</dbReference>
<gene>
    <name evidence="12" type="ORF">J3P46_26015</name>
</gene>
<evidence type="ECO:0000259" key="10">
    <source>
        <dbReference type="Pfam" id="PF05572"/>
    </source>
</evidence>
<keyword evidence="5" id="KW-0378">Hydrolase</keyword>
<dbReference type="GO" id="GO:0046872">
    <property type="term" value="F:metal ion binding"/>
    <property type="evidence" value="ECO:0007669"/>
    <property type="project" value="UniProtKB-KW"/>
</dbReference>
<keyword evidence="6" id="KW-0862">Zinc</keyword>
<evidence type="ECO:0000256" key="7">
    <source>
        <dbReference type="ARBA" id="ARBA00023049"/>
    </source>
</evidence>
<sequence>MSTAKTKKTPATGSAEGAPAVSAMQPMPVEGDMQAGDAAADGDAMAGPRLGMSYADQAALTQGAAAADAGAMPGGGMQQAPQGMAATSCMQLGAGGGMGGDGGGGMGGSDGGQGGGTPQKRTCATMDVHRRLLSEDPSYANVRADIENLAGLYEGDGSIAGRSGVTQIPVVVHVVWNTAAQNISDVQIASQIDVLNRDFRRVNPDVNSTPAPFLPLTADARVEFALATTDPHGAATSGIERRQTTAASFGADDAVKSQATGGMDAWPADSYLNIWVCQLGGGLLGYAQFPGGPAATDGVVILQSAFGTTGTAAPPFHLGRTATHEIGHWLNLNHIWGDDGTGCSGTDNVADTPNQGGPNTGQPSFPQVSCSNGPNGDMFMNYMDYVDDPAMFMFTAGQVARMQACLDGPRASIGTGGTGAGATPRQSSSPVVAWGATRLDVFVLGTDRALYHKAWNGTAWAPSVTGYEGQGGICTSAPQVVSWGPNRLDVFVTGTDSGLFHKWWNGTAWGPSLTGYEAMGGLCVGDPRAVAWGPNRLDVFVVGTDRGLYHKWWNGAAWGPSLTGYEAMGGICLGQPEAVAWGPNRLDVFVVGTDRALYHKWWNGTAWGPSLTGYERLGGICTSAPKAVAWGPNRLDVFVTGTDGALYHKWWDGAKWGPSIDGFERLGGICVGEVEAVSWGANRLDLFVIGTDSALYHKAWNGSAWLPSVTGFESLGGICTSRPRATAWAPNRLDVFVTGTNGALFHKAWNGTAWSPSVSGYESLGGVVSCF</sequence>
<dbReference type="CDD" id="cd22954">
    <property type="entry name" value="PLL_lectin"/>
    <property type="match status" value="1"/>
</dbReference>
<evidence type="ECO:0000256" key="2">
    <source>
        <dbReference type="ARBA" id="ARBA00022670"/>
    </source>
</evidence>
<dbReference type="AlphaFoldDB" id="A0AAJ4MRZ2"/>
<feature type="region of interest" description="Disordered" evidence="9">
    <location>
        <begin position="1"/>
        <end position="25"/>
    </location>
</feature>
<dbReference type="InterPro" id="IPR024079">
    <property type="entry name" value="MetalloPept_cat_dom_sf"/>
</dbReference>
<keyword evidence="7 12" id="KW-0482">Metalloprotease</keyword>
<evidence type="ECO:0000256" key="3">
    <source>
        <dbReference type="ARBA" id="ARBA00022723"/>
    </source>
</evidence>
<evidence type="ECO:0000313" key="13">
    <source>
        <dbReference type="Proteomes" id="UP000662821"/>
    </source>
</evidence>
<dbReference type="InterPro" id="IPR008754">
    <property type="entry name" value="Peptidase_M43"/>
</dbReference>
<evidence type="ECO:0000256" key="9">
    <source>
        <dbReference type="SAM" id="MobiDB-lite"/>
    </source>
</evidence>
<evidence type="ECO:0000259" key="11">
    <source>
        <dbReference type="Pfam" id="PF26607"/>
    </source>
</evidence>
<evidence type="ECO:0000256" key="6">
    <source>
        <dbReference type="ARBA" id="ARBA00022833"/>
    </source>
</evidence>
<dbReference type="PANTHER" id="PTHR47466">
    <property type="match status" value="1"/>
</dbReference>
<comment type="similarity">
    <text evidence="1">Belongs to the peptidase M43B family.</text>
</comment>
<dbReference type="Pfam" id="PF26607">
    <property type="entry name" value="DUF8189"/>
    <property type="match status" value="2"/>
</dbReference>
<evidence type="ECO:0000256" key="8">
    <source>
        <dbReference type="ARBA" id="ARBA00023157"/>
    </source>
</evidence>
<keyword evidence="4" id="KW-0732">Signal</keyword>
<keyword evidence="3" id="KW-0479">Metal-binding</keyword>
<protein>
    <submittedName>
        <fullName evidence="12">Zinc metalloprotease</fullName>
    </submittedName>
</protein>
<evidence type="ECO:0000313" key="12">
    <source>
        <dbReference type="EMBL" id="QSX96040.1"/>
    </source>
</evidence>
<feature type="region of interest" description="Disordered" evidence="9">
    <location>
        <begin position="344"/>
        <end position="368"/>
    </location>
</feature>
<keyword evidence="2" id="KW-0645">Protease</keyword>
<dbReference type="Gene3D" id="2.120.10.70">
    <property type="entry name" value="Fucose-specific lectin"/>
    <property type="match status" value="2"/>
</dbReference>
<dbReference type="InterPro" id="IPR058502">
    <property type="entry name" value="PLL-like_beta-prop"/>
</dbReference>
<dbReference type="SUPFAM" id="SSF55486">
    <property type="entry name" value="Metalloproteases ('zincins'), catalytic domain"/>
    <property type="match status" value="1"/>
</dbReference>
<name>A0AAJ4MRZ2_9BURK</name>
<feature type="domain" description="Peptidase M43 pregnancy-associated plasma-A" evidence="10">
    <location>
        <begin position="264"/>
        <end position="407"/>
    </location>
</feature>
<dbReference type="Pfam" id="PF05572">
    <property type="entry name" value="Peptidase_M43"/>
    <property type="match status" value="1"/>
</dbReference>
<feature type="domain" description="PLL-like beta propeller" evidence="11">
    <location>
        <begin position="661"/>
        <end position="769"/>
    </location>
</feature>
<evidence type="ECO:0000256" key="4">
    <source>
        <dbReference type="ARBA" id="ARBA00022729"/>
    </source>
</evidence>
<dbReference type="Proteomes" id="UP000662821">
    <property type="component" value="Chromosome"/>
</dbReference>
<evidence type="ECO:0000256" key="1">
    <source>
        <dbReference type="ARBA" id="ARBA00008721"/>
    </source>
</evidence>
<accession>A0AAJ4MRZ2</accession>